<feature type="domain" description="HEPN/RES N-terminal" evidence="1">
    <location>
        <begin position="16"/>
        <end position="74"/>
    </location>
</feature>
<evidence type="ECO:0000259" key="1">
    <source>
        <dbReference type="Pfam" id="PF18870"/>
    </source>
</evidence>
<dbReference type="InterPro" id="IPR041206">
    <property type="entry name" value="HEPN/RES_NTD1"/>
</dbReference>
<accession>A0ABU9L9M0</accession>
<sequence>MIDPIDIEEVFYSLSFDGHPDLIADIVDADMGNGWVAAADGHWASAHDHEVMLGSWASFVEVIKHKTRFHFGSVGEVSTAGAQDVEPRHMLGVLGKRLRPYVRQVPEGTRVFRARMKEKGISGARVPRNWEPLRVQDA</sequence>
<gene>
    <name evidence="2" type="ORF">PIQ37_06130</name>
</gene>
<proteinExistence type="predicted"/>
<dbReference type="Pfam" id="PF18870">
    <property type="entry name" value="HEPN_RES_NTD1"/>
    <property type="match status" value="1"/>
</dbReference>
<reference evidence="2 3" key="1">
    <citation type="journal article" date="2024" name="FEMS Microbiol. Lett.">
        <title>Xanthomonas protegens sp. nov., a novel rice seed-associated bacterium, provides in vivo protection against X. oryzae pv. oryzae, the bacterial leaf blight pathogen.</title>
        <authorList>
            <person name="Rana R."/>
            <person name="Sharma A."/>
            <person name="Madhavan V.N."/>
            <person name="Korpole S."/>
            <person name="Sonti R.V."/>
            <person name="Patel H.K."/>
            <person name="Patil P.B."/>
        </authorList>
    </citation>
    <scope>NUCLEOTIDE SEQUENCE [LARGE SCALE GENOMIC DNA]</scope>
    <source>
        <strain evidence="2 3">PPL118</strain>
    </source>
</reference>
<protein>
    <submittedName>
        <fullName evidence="2">HEPN-associated N-terminal domain-containing protein</fullName>
    </submittedName>
</protein>
<dbReference type="Proteomes" id="UP001486626">
    <property type="component" value="Unassembled WGS sequence"/>
</dbReference>
<evidence type="ECO:0000313" key="2">
    <source>
        <dbReference type="EMBL" id="MEL4890995.1"/>
    </source>
</evidence>
<evidence type="ECO:0000313" key="3">
    <source>
        <dbReference type="Proteomes" id="UP001486626"/>
    </source>
</evidence>
<dbReference type="RefSeq" id="WP_342072773.1">
    <property type="nucleotide sequence ID" value="NZ_JAQJCQ010000003.1"/>
</dbReference>
<dbReference type="EMBL" id="JAQJCQ010000003">
    <property type="protein sequence ID" value="MEL4890995.1"/>
    <property type="molecule type" value="Genomic_DNA"/>
</dbReference>
<organism evidence="2 3">
    <name type="scientific">Xanthomonas protegens</name>
    <dbReference type="NCBI Taxonomy" id="3380705"/>
    <lineage>
        <taxon>Bacteria</taxon>
        <taxon>Pseudomonadati</taxon>
        <taxon>Pseudomonadota</taxon>
        <taxon>Gammaproteobacteria</taxon>
        <taxon>Lysobacterales</taxon>
        <taxon>Lysobacteraceae</taxon>
        <taxon>Xanthomonas</taxon>
    </lineage>
</organism>
<keyword evidence="3" id="KW-1185">Reference proteome</keyword>
<comment type="caution">
    <text evidence="2">The sequence shown here is derived from an EMBL/GenBank/DDBJ whole genome shotgun (WGS) entry which is preliminary data.</text>
</comment>
<name>A0ABU9L9M0_9XANT</name>